<dbReference type="PANTHER" id="PTHR11474:SF125">
    <property type="entry name" value="N-ACETYL-6-HYDROXYTRYPTOPHAN OXIDASE IVOB-RELATED"/>
    <property type="match status" value="1"/>
</dbReference>
<keyword evidence="2" id="KW-0560">Oxidoreductase</keyword>
<feature type="domain" description="Tyrosinase copper-binding" evidence="5">
    <location>
        <begin position="277"/>
        <end position="288"/>
    </location>
</feature>
<reference evidence="6 7" key="1">
    <citation type="submission" date="2024-02" db="EMBL/GenBank/DDBJ databases">
        <title>First draft genome assembly of two strains of Seiridium cardinale.</title>
        <authorList>
            <person name="Emiliani G."/>
            <person name="Scali E."/>
        </authorList>
    </citation>
    <scope>NUCLEOTIDE SEQUENCE [LARGE SCALE GENOMIC DNA]</scope>
    <source>
        <strain evidence="6 7">BM-138-000479</strain>
    </source>
</reference>
<evidence type="ECO:0000256" key="2">
    <source>
        <dbReference type="ARBA" id="ARBA00023002"/>
    </source>
</evidence>
<feature type="signal peptide" evidence="3">
    <location>
        <begin position="1"/>
        <end position="16"/>
    </location>
</feature>
<gene>
    <name evidence="6" type="ORF">SCAR479_08986</name>
</gene>
<evidence type="ECO:0000256" key="3">
    <source>
        <dbReference type="SAM" id="SignalP"/>
    </source>
</evidence>
<comment type="caution">
    <text evidence="6">The sequence shown here is derived from an EMBL/GenBank/DDBJ whole genome shotgun (WGS) entry which is preliminary data.</text>
</comment>
<dbReference type="PROSITE" id="PS00497">
    <property type="entry name" value="TYROSINASE_1"/>
    <property type="match status" value="1"/>
</dbReference>
<evidence type="ECO:0000313" key="6">
    <source>
        <dbReference type="EMBL" id="KAK9774381.1"/>
    </source>
</evidence>
<accession>A0ABR2XKT9</accession>
<protein>
    <submittedName>
        <fullName evidence="6">Tyrosinase copper-binding domain-containing protein</fullName>
    </submittedName>
</protein>
<dbReference type="PANTHER" id="PTHR11474">
    <property type="entry name" value="TYROSINASE FAMILY MEMBER"/>
    <property type="match status" value="1"/>
</dbReference>
<dbReference type="Proteomes" id="UP001465668">
    <property type="component" value="Unassembled WGS sequence"/>
</dbReference>
<feature type="domain" description="Tyrosinase copper-binding" evidence="4">
    <location>
        <begin position="90"/>
        <end position="107"/>
    </location>
</feature>
<name>A0ABR2XKT9_9PEZI</name>
<dbReference type="InterPro" id="IPR002227">
    <property type="entry name" value="Tyrosinase_Cu-bd"/>
</dbReference>
<organism evidence="6 7">
    <name type="scientific">Seiridium cardinale</name>
    <dbReference type="NCBI Taxonomy" id="138064"/>
    <lineage>
        <taxon>Eukaryota</taxon>
        <taxon>Fungi</taxon>
        <taxon>Dikarya</taxon>
        <taxon>Ascomycota</taxon>
        <taxon>Pezizomycotina</taxon>
        <taxon>Sordariomycetes</taxon>
        <taxon>Xylariomycetidae</taxon>
        <taxon>Amphisphaeriales</taxon>
        <taxon>Sporocadaceae</taxon>
        <taxon>Seiridium</taxon>
    </lineage>
</organism>
<dbReference type="PRINTS" id="PR00092">
    <property type="entry name" value="TYROSINASE"/>
</dbReference>
<keyword evidence="1" id="KW-0479">Metal-binding</keyword>
<evidence type="ECO:0000256" key="1">
    <source>
        <dbReference type="ARBA" id="ARBA00022723"/>
    </source>
</evidence>
<dbReference type="SUPFAM" id="SSF48056">
    <property type="entry name" value="Di-copper centre-containing domain"/>
    <property type="match status" value="1"/>
</dbReference>
<evidence type="ECO:0000259" key="5">
    <source>
        <dbReference type="PROSITE" id="PS00498"/>
    </source>
</evidence>
<dbReference type="Gene3D" id="1.10.1280.10">
    <property type="entry name" value="Di-copper center containing domain from catechol oxidase"/>
    <property type="match status" value="1"/>
</dbReference>
<keyword evidence="7" id="KW-1185">Reference proteome</keyword>
<evidence type="ECO:0000313" key="7">
    <source>
        <dbReference type="Proteomes" id="UP001465668"/>
    </source>
</evidence>
<proteinExistence type="predicted"/>
<dbReference type="EMBL" id="JARVKM010000042">
    <property type="protein sequence ID" value="KAK9774381.1"/>
    <property type="molecule type" value="Genomic_DNA"/>
</dbReference>
<dbReference type="PROSITE" id="PS00498">
    <property type="entry name" value="TYROSINASE_2"/>
    <property type="match status" value="1"/>
</dbReference>
<dbReference type="InterPro" id="IPR050316">
    <property type="entry name" value="Tyrosinase/Hemocyanin"/>
</dbReference>
<evidence type="ECO:0000259" key="4">
    <source>
        <dbReference type="PROSITE" id="PS00497"/>
    </source>
</evidence>
<dbReference type="Pfam" id="PF00264">
    <property type="entry name" value="Tyrosinase"/>
    <property type="match status" value="1"/>
</dbReference>
<keyword evidence="3" id="KW-0732">Signal</keyword>
<dbReference type="InterPro" id="IPR008922">
    <property type="entry name" value="Di-copper_centre_dom_sf"/>
</dbReference>
<feature type="chain" id="PRO_5047250162" evidence="3">
    <location>
        <begin position="17"/>
        <end position="354"/>
    </location>
</feature>
<sequence>MKLYTTLSLLPLIARGINTAVRDYPTCAPQNTALRREWGSLTKLERRSYIDAVLCMQSRPSIIPEGEVPGAKTRFDDFTAVHANNTMSIHLSGVFLSWHRNFVWLWEQALRDECGYDGYQPYWNWALWCEDLAGSPLFDGSETSLSGDGEYVNYGGYIVGGAELPHGTGGGCVTSGPFQNMTVNLGPYDFTLVFNGGLLPNWTDYTPHCLQRDLNNYIATLYGNQTVVDYLLSQPDITSFQGTMSNISSTTTDIGVHPGGHFSIGLALIDFFASPSDPAFFLHHAMIDRMWTIWQGTDLETRTYALNGTTVIFDPPGAEEVTLDTVQRWGVLGEEKRTEELMDVEAGEFCYGYE</sequence>